<protein>
    <submittedName>
        <fullName evidence="2">Uncharacterized protein</fullName>
    </submittedName>
</protein>
<accession>A0A4Q4TL96</accession>
<evidence type="ECO:0000256" key="1">
    <source>
        <dbReference type="SAM" id="MobiDB-lite"/>
    </source>
</evidence>
<evidence type="ECO:0000313" key="3">
    <source>
        <dbReference type="Proteomes" id="UP000293360"/>
    </source>
</evidence>
<dbReference type="EMBL" id="QJNU01000144">
    <property type="protein sequence ID" value="RYP06043.1"/>
    <property type="molecule type" value="Genomic_DNA"/>
</dbReference>
<dbReference type="Proteomes" id="UP000293360">
    <property type="component" value="Unassembled WGS sequence"/>
</dbReference>
<feature type="region of interest" description="Disordered" evidence="1">
    <location>
        <begin position="37"/>
        <end position="72"/>
    </location>
</feature>
<keyword evidence="3" id="KW-1185">Reference proteome</keyword>
<reference evidence="2 3" key="1">
    <citation type="submission" date="2018-06" db="EMBL/GenBank/DDBJ databases">
        <title>Complete Genomes of Monosporascus.</title>
        <authorList>
            <person name="Robinson A.J."/>
            <person name="Natvig D.O."/>
        </authorList>
    </citation>
    <scope>NUCLEOTIDE SEQUENCE [LARGE SCALE GENOMIC DNA]</scope>
    <source>
        <strain evidence="2 3">CBS 110550</strain>
    </source>
</reference>
<proteinExistence type="predicted"/>
<evidence type="ECO:0000313" key="2">
    <source>
        <dbReference type="EMBL" id="RYP06043.1"/>
    </source>
</evidence>
<sequence>MLKPSNDVHANHSSSNVQTGSHLLTFALSTKGPVQTPLGLHHTYGPDMPVGQSQSEDEVPFDFATRIGPPPG</sequence>
<comment type="caution">
    <text evidence="2">The sequence shown here is derived from an EMBL/GenBank/DDBJ whole genome shotgun (WGS) entry which is preliminary data.</text>
</comment>
<name>A0A4Q4TL96_9PEZI</name>
<gene>
    <name evidence="2" type="ORF">DL764_003406</name>
</gene>
<dbReference type="AlphaFoldDB" id="A0A4Q4TL96"/>
<organism evidence="2 3">
    <name type="scientific">Monosporascus ibericus</name>
    <dbReference type="NCBI Taxonomy" id="155417"/>
    <lineage>
        <taxon>Eukaryota</taxon>
        <taxon>Fungi</taxon>
        <taxon>Dikarya</taxon>
        <taxon>Ascomycota</taxon>
        <taxon>Pezizomycotina</taxon>
        <taxon>Sordariomycetes</taxon>
        <taxon>Xylariomycetidae</taxon>
        <taxon>Xylariales</taxon>
        <taxon>Xylariales incertae sedis</taxon>
        <taxon>Monosporascus</taxon>
    </lineage>
</organism>